<dbReference type="AlphaFoldDB" id="A0A7J0FK61"/>
<keyword evidence="7" id="KW-0808">Transferase</keyword>
<dbReference type="Gene3D" id="1.10.510.10">
    <property type="entry name" value="Transferase(Phosphotransferase) domain 1"/>
    <property type="match status" value="1"/>
</dbReference>
<dbReference type="InterPro" id="IPR011009">
    <property type="entry name" value="Kinase-like_dom_sf"/>
</dbReference>
<protein>
    <submittedName>
        <fullName evidence="7">S-locus lectin protein kinase family protein</fullName>
    </submittedName>
</protein>
<dbReference type="InterPro" id="IPR050295">
    <property type="entry name" value="Plant_2OG-oxidoreductases"/>
</dbReference>
<dbReference type="GO" id="GO:0016705">
    <property type="term" value="F:oxidoreductase activity, acting on paired donors, with incorporation or reduction of molecular oxygen"/>
    <property type="evidence" value="ECO:0007669"/>
    <property type="project" value="UniProtKB-ARBA"/>
</dbReference>
<keyword evidence="8" id="KW-1185">Reference proteome</keyword>
<dbReference type="GO" id="GO:0046872">
    <property type="term" value="F:metal ion binding"/>
    <property type="evidence" value="ECO:0007669"/>
    <property type="project" value="UniProtKB-KW"/>
</dbReference>
<dbReference type="Pfam" id="PF14226">
    <property type="entry name" value="DIOX_N"/>
    <property type="match status" value="1"/>
</dbReference>
<sequence>MTVVEALFIFRLAASEFSSAKNNKVIVIGAVVGSAVALLGLVVIVIWTRQRRFRGNDEARGGRNSEQSKDGKVKFFPTGAASVVVEGGDVISLLDHRLDENADTEELRRIARVACWCIQDDENNRPTMGQVVQILEGVLEVNPPPLPRSLQAFIDNHEDIVFFTEESSSQSSQPQSNSLSIDSSQAKSTASTTDGDQFQRLVTKPPEKLPPRITRRVSSILLIQYLTCACCHRNMFLALPPENPILASHDAIPVIDLSGLDGSIECRMMTVEAIASACAHWGFFRIISHGIEISLMEEMLKAVEGFFELPWEEKMKYASEDVMNPVRYGTSLNTPKQHALHWRDYLRHFGHPIHNHFHLWPSQPPNYRVVTKEYLEEIWKLAIKISGAISKGLGLEWDYIEKSLGEGCQIVASNYYPPCPQPHLTLGLASHSDHGGLTILMQNEVDGLQVKHGGAWVPVHHVPATLVVNIGDYIEILSNGRYKSVEHRGVVNAERTRISVAVGHGPEMTAIVAPASPLVDEKNKTKYRPTTYKDYMRAQQSSAVRGKSPLQDIMTSTTTENA</sequence>
<keyword evidence="5" id="KW-0812">Transmembrane</keyword>
<comment type="similarity">
    <text evidence="1">Belongs to the iron/ascorbate-dependent oxidoreductase family.</text>
</comment>
<keyword evidence="5" id="KW-0472">Membrane</keyword>
<dbReference type="Gene3D" id="2.60.120.330">
    <property type="entry name" value="B-lactam Antibiotic, Isopenicillin N Synthase, Chain"/>
    <property type="match status" value="1"/>
</dbReference>
<feature type="compositionally biased region" description="Polar residues" evidence="4">
    <location>
        <begin position="553"/>
        <end position="562"/>
    </location>
</feature>
<dbReference type="OrthoDB" id="288590at2759"/>
<accession>A0A7J0FK61</accession>
<name>A0A7J0FK61_9ERIC</name>
<proteinExistence type="inferred from homology"/>
<dbReference type="PROSITE" id="PS51471">
    <property type="entry name" value="FE2OG_OXY"/>
    <property type="match status" value="1"/>
</dbReference>
<evidence type="ECO:0000256" key="2">
    <source>
        <dbReference type="ARBA" id="ARBA00022723"/>
    </source>
</evidence>
<evidence type="ECO:0000256" key="4">
    <source>
        <dbReference type="SAM" id="MobiDB-lite"/>
    </source>
</evidence>
<reference evidence="7 8" key="1">
    <citation type="submission" date="2019-07" db="EMBL/GenBank/DDBJ databases">
        <title>De Novo Assembly of kiwifruit Actinidia rufa.</title>
        <authorList>
            <person name="Sugita-Konishi S."/>
            <person name="Sato K."/>
            <person name="Mori E."/>
            <person name="Abe Y."/>
            <person name="Kisaki G."/>
            <person name="Hamano K."/>
            <person name="Suezawa K."/>
            <person name="Otani M."/>
            <person name="Fukuda T."/>
            <person name="Manabe T."/>
            <person name="Gomi K."/>
            <person name="Tabuchi M."/>
            <person name="Akimitsu K."/>
            <person name="Kataoka I."/>
        </authorList>
    </citation>
    <scope>NUCLEOTIDE SEQUENCE [LARGE SCALE GENOMIC DNA]</scope>
    <source>
        <strain evidence="8">cv. Fuchu</strain>
    </source>
</reference>
<dbReference type="FunFam" id="2.60.120.330:FF:000079">
    <property type="entry name" value="Protein SRG1"/>
    <property type="match status" value="1"/>
</dbReference>
<evidence type="ECO:0000256" key="5">
    <source>
        <dbReference type="SAM" id="Phobius"/>
    </source>
</evidence>
<dbReference type="SUPFAM" id="SSF56112">
    <property type="entry name" value="Protein kinase-like (PK-like)"/>
    <property type="match status" value="1"/>
</dbReference>
<organism evidence="7 8">
    <name type="scientific">Actinidia rufa</name>
    <dbReference type="NCBI Taxonomy" id="165716"/>
    <lineage>
        <taxon>Eukaryota</taxon>
        <taxon>Viridiplantae</taxon>
        <taxon>Streptophyta</taxon>
        <taxon>Embryophyta</taxon>
        <taxon>Tracheophyta</taxon>
        <taxon>Spermatophyta</taxon>
        <taxon>Magnoliopsida</taxon>
        <taxon>eudicotyledons</taxon>
        <taxon>Gunneridae</taxon>
        <taxon>Pentapetalae</taxon>
        <taxon>asterids</taxon>
        <taxon>Ericales</taxon>
        <taxon>Actinidiaceae</taxon>
        <taxon>Actinidia</taxon>
    </lineage>
</organism>
<evidence type="ECO:0000313" key="8">
    <source>
        <dbReference type="Proteomes" id="UP000585474"/>
    </source>
</evidence>
<feature type="region of interest" description="Disordered" evidence="4">
    <location>
        <begin position="165"/>
        <end position="210"/>
    </location>
</feature>
<dbReference type="GO" id="GO:0030246">
    <property type="term" value="F:carbohydrate binding"/>
    <property type="evidence" value="ECO:0007669"/>
    <property type="project" value="UniProtKB-KW"/>
</dbReference>
<evidence type="ECO:0000259" key="6">
    <source>
        <dbReference type="PROSITE" id="PS51471"/>
    </source>
</evidence>
<gene>
    <name evidence="7" type="ORF">Acr_13g0004850</name>
</gene>
<feature type="transmembrane region" description="Helical" evidence="5">
    <location>
        <begin position="25"/>
        <end position="47"/>
    </location>
</feature>
<evidence type="ECO:0000313" key="7">
    <source>
        <dbReference type="EMBL" id="GFY99084.1"/>
    </source>
</evidence>
<keyword evidence="2" id="KW-0479">Metal-binding</keyword>
<comment type="caution">
    <text evidence="7">The sequence shown here is derived from an EMBL/GenBank/DDBJ whole genome shotgun (WGS) entry which is preliminary data.</text>
</comment>
<feature type="region of interest" description="Disordered" evidence="4">
    <location>
        <begin position="538"/>
        <end position="562"/>
    </location>
</feature>
<dbReference type="SUPFAM" id="SSF51197">
    <property type="entry name" value="Clavaminate synthase-like"/>
    <property type="match status" value="1"/>
</dbReference>
<dbReference type="InterPro" id="IPR044861">
    <property type="entry name" value="IPNS-like_FE2OG_OXY"/>
</dbReference>
<evidence type="ECO:0000256" key="1">
    <source>
        <dbReference type="ARBA" id="ARBA00008056"/>
    </source>
</evidence>
<feature type="compositionally biased region" description="Low complexity" evidence="4">
    <location>
        <begin position="167"/>
        <end position="185"/>
    </location>
</feature>
<keyword evidence="5" id="KW-1133">Transmembrane helix</keyword>
<dbReference type="InterPro" id="IPR027443">
    <property type="entry name" value="IPNS-like_sf"/>
</dbReference>
<dbReference type="EMBL" id="BJWL01000013">
    <property type="protein sequence ID" value="GFY99084.1"/>
    <property type="molecule type" value="Genomic_DNA"/>
</dbReference>
<feature type="compositionally biased region" description="Polar residues" evidence="4">
    <location>
        <begin position="186"/>
        <end position="196"/>
    </location>
</feature>
<keyword evidence="3" id="KW-0408">Iron</keyword>
<evidence type="ECO:0000256" key="3">
    <source>
        <dbReference type="ARBA" id="ARBA00023004"/>
    </source>
</evidence>
<dbReference type="GO" id="GO:0016301">
    <property type="term" value="F:kinase activity"/>
    <property type="evidence" value="ECO:0007669"/>
    <property type="project" value="UniProtKB-KW"/>
</dbReference>
<dbReference type="InterPro" id="IPR026992">
    <property type="entry name" value="DIOX_N"/>
</dbReference>
<keyword evidence="7" id="KW-0430">Lectin</keyword>
<keyword evidence="7" id="KW-0418">Kinase</keyword>
<dbReference type="Pfam" id="PF03171">
    <property type="entry name" value="2OG-FeII_Oxy"/>
    <property type="match status" value="1"/>
</dbReference>
<dbReference type="InterPro" id="IPR005123">
    <property type="entry name" value="Oxoglu/Fe-dep_dioxygenase_dom"/>
</dbReference>
<dbReference type="Proteomes" id="UP000585474">
    <property type="component" value="Unassembled WGS sequence"/>
</dbReference>
<feature type="domain" description="Fe2OG dioxygenase" evidence="6">
    <location>
        <begin position="404"/>
        <end position="506"/>
    </location>
</feature>
<dbReference type="PANTHER" id="PTHR47991">
    <property type="entry name" value="OXOGLUTARATE/IRON-DEPENDENT DIOXYGENASE"/>
    <property type="match status" value="1"/>
</dbReference>